<proteinExistence type="predicted"/>
<dbReference type="EMBL" id="PXVD01000006">
    <property type="protein sequence ID" value="MDJ1370644.1"/>
    <property type="molecule type" value="Genomic_DNA"/>
</dbReference>
<keyword evidence="2" id="KW-1185">Reference proteome</keyword>
<sequence>MKAVGTMTELSGEKLAELRKIAGRATPGPWSAMGYDDYPGDEGVCILGAANTATGSHMIGYSLPNGRSRDQVESDGAHIAAFDPPTVLALLDRIAELEAELGGIRARDQEVNDECEGWSIGGAWGDYGEVVVPLRILSYVIDGELGQQVVETDAGFAVTYAEQVARAEQAEAKLAEIRRTVQSPYIEREQLRARLLDMLDGEGK</sequence>
<gene>
    <name evidence="1" type="ORF">C7K25_04565</name>
</gene>
<protein>
    <submittedName>
        <fullName evidence="1">Uncharacterized protein</fullName>
    </submittedName>
</protein>
<dbReference type="Pfam" id="PF13935">
    <property type="entry name" value="Ead_Ea22"/>
    <property type="match status" value="1"/>
</dbReference>
<evidence type="ECO:0000313" key="1">
    <source>
        <dbReference type="EMBL" id="MDJ1370644.1"/>
    </source>
</evidence>
<reference evidence="1" key="2">
    <citation type="journal article" date="2022" name="Sci. Rep.">
        <title>In silico prediction of the enzymes involved in the degradation of the herbicide molinate by Gulosibacter molinativorax ON4T.</title>
        <authorList>
            <person name="Lopes A.R."/>
            <person name="Bunin E."/>
            <person name="Viana A.T."/>
            <person name="Froufe H."/>
            <person name="Munoz-Merida A."/>
            <person name="Pinho D."/>
            <person name="Figueiredo J."/>
            <person name="Barroso C."/>
            <person name="Vaz-Moreira I."/>
            <person name="Bellanger X."/>
            <person name="Egas C."/>
            <person name="Nunes O.C."/>
        </authorList>
    </citation>
    <scope>NUCLEOTIDE SEQUENCE</scope>
    <source>
        <strain evidence="1">ON4</strain>
    </source>
</reference>
<name>A0ABT7C645_9MICO</name>
<comment type="caution">
    <text evidence="1">The sequence shown here is derived from an EMBL/GenBank/DDBJ whole genome shotgun (WGS) entry which is preliminary data.</text>
</comment>
<dbReference type="Proteomes" id="UP001170379">
    <property type="component" value="Unassembled WGS sequence"/>
</dbReference>
<reference evidence="1" key="1">
    <citation type="submission" date="2018-03" db="EMBL/GenBank/DDBJ databases">
        <authorList>
            <person name="Nunes O.C."/>
            <person name="Lopes A.R."/>
            <person name="Froufe H."/>
            <person name="Munoz-Merida A."/>
            <person name="Barroso C."/>
            <person name="Egas C."/>
        </authorList>
    </citation>
    <scope>NUCLEOTIDE SEQUENCE</scope>
    <source>
        <strain evidence="1">ON4</strain>
    </source>
</reference>
<accession>A0ABT7C645</accession>
<dbReference type="InterPro" id="IPR025153">
    <property type="entry name" value="Ead_Ea22"/>
</dbReference>
<evidence type="ECO:0000313" key="2">
    <source>
        <dbReference type="Proteomes" id="UP001170379"/>
    </source>
</evidence>
<organism evidence="1 2">
    <name type="scientific">Gulosibacter molinativorax</name>
    <dbReference type="NCBI Taxonomy" id="256821"/>
    <lineage>
        <taxon>Bacteria</taxon>
        <taxon>Bacillati</taxon>
        <taxon>Actinomycetota</taxon>
        <taxon>Actinomycetes</taxon>
        <taxon>Micrococcales</taxon>
        <taxon>Microbacteriaceae</taxon>
        <taxon>Gulosibacter</taxon>
    </lineage>
</organism>